<dbReference type="InterPro" id="IPR009241">
    <property type="entry name" value="HigB-like"/>
</dbReference>
<dbReference type="EMBL" id="MTEI01000020">
    <property type="protein sequence ID" value="OQW86220.1"/>
    <property type="molecule type" value="Genomic_DNA"/>
</dbReference>
<evidence type="ECO:0008006" key="3">
    <source>
        <dbReference type="Google" id="ProtNLM"/>
    </source>
</evidence>
<organism evidence="1 2">
    <name type="scientific">Rhodoferax ferrireducens</name>
    <dbReference type="NCBI Taxonomy" id="192843"/>
    <lineage>
        <taxon>Bacteria</taxon>
        <taxon>Pseudomonadati</taxon>
        <taxon>Pseudomonadota</taxon>
        <taxon>Betaproteobacteria</taxon>
        <taxon>Burkholderiales</taxon>
        <taxon>Comamonadaceae</taxon>
        <taxon>Rhodoferax</taxon>
    </lineage>
</organism>
<proteinExistence type="predicted"/>
<comment type="caution">
    <text evidence="1">The sequence shown here is derived from an EMBL/GenBank/DDBJ whole genome shotgun (WGS) entry which is preliminary data.</text>
</comment>
<gene>
    <name evidence="1" type="ORF">BWK72_18370</name>
</gene>
<name>A0A1W9KQW4_9BURK</name>
<reference evidence="1 2" key="1">
    <citation type="submission" date="2017-01" db="EMBL/GenBank/DDBJ databases">
        <title>Novel large sulfur bacteria in the metagenomes of groundwater-fed chemosynthetic microbial mats in the Lake Huron basin.</title>
        <authorList>
            <person name="Sharrar A.M."/>
            <person name="Flood B.E."/>
            <person name="Bailey J.V."/>
            <person name="Jones D.S."/>
            <person name="Biddanda B."/>
            <person name="Ruberg S.A."/>
            <person name="Marcus D.N."/>
            <person name="Dick G.J."/>
        </authorList>
    </citation>
    <scope>NUCLEOTIDE SEQUENCE [LARGE SCALE GENOMIC DNA]</scope>
    <source>
        <strain evidence="1">A7</strain>
    </source>
</reference>
<sequence length="46" mass="5215">MRWRSKGCSSHGHEAVYVLHCFHKTTQKTAQADIDLAAKRYKLIGA</sequence>
<accession>A0A1W9KQW4</accession>
<dbReference type="Pfam" id="PF05973">
    <property type="entry name" value="Gp49"/>
    <property type="match status" value="1"/>
</dbReference>
<dbReference type="AlphaFoldDB" id="A0A1W9KQW4"/>
<dbReference type="Proteomes" id="UP000192505">
    <property type="component" value="Unassembled WGS sequence"/>
</dbReference>
<protein>
    <recommendedName>
        <fullName evidence="3">Phage-related protein</fullName>
    </recommendedName>
</protein>
<evidence type="ECO:0000313" key="1">
    <source>
        <dbReference type="EMBL" id="OQW86220.1"/>
    </source>
</evidence>
<evidence type="ECO:0000313" key="2">
    <source>
        <dbReference type="Proteomes" id="UP000192505"/>
    </source>
</evidence>